<dbReference type="InterPro" id="IPR039899">
    <property type="entry name" value="BET1_SNARE"/>
</dbReference>
<dbReference type="CDD" id="cd15853">
    <property type="entry name" value="SNARE_Bet1"/>
    <property type="match status" value="1"/>
</dbReference>
<dbReference type="InterPro" id="IPR000727">
    <property type="entry name" value="T_SNARE_dom"/>
</dbReference>
<dbReference type="SUPFAM" id="SSF117856">
    <property type="entry name" value="AF0104/ALDC/Ptd012-like"/>
    <property type="match status" value="1"/>
</dbReference>
<keyword evidence="10" id="KW-0175">Coiled coil</keyword>
<evidence type="ECO:0000256" key="8">
    <source>
        <dbReference type="ARBA" id="ARBA00022989"/>
    </source>
</evidence>
<evidence type="ECO:0000256" key="4">
    <source>
        <dbReference type="ARBA" id="ARBA00022448"/>
    </source>
</evidence>
<dbReference type="GO" id="GO:0003700">
    <property type="term" value="F:DNA-binding transcription factor activity"/>
    <property type="evidence" value="ECO:0007669"/>
    <property type="project" value="TreeGrafter"/>
</dbReference>
<keyword evidence="11" id="KW-0472">Membrane</keyword>
<dbReference type="CDD" id="cd11378">
    <property type="entry name" value="DUF296"/>
    <property type="match status" value="1"/>
</dbReference>
<keyword evidence="9" id="KW-0333">Golgi apparatus</keyword>
<organism evidence="17 18">
    <name type="scientific">Musa troglodytarum</name>
    <name type="common">fe'i banana</name>
    <dbReference type="NCBI Taxonomy" id="320322"/>
    <lineage>
        <taxon>Eukaryota</taxon>
        <taxon>Viridiplantae</taxon>
        <taxon>Streptophyta</taxon>
        <taxon>Embryophyta</taxon>
        <taxon>Tracheophyta</taxon>
        <taxon>Spermatophyta</taxon>
        <taxon>Magnoliopsida</taxon>
        <taxon>Liliopsida</taxon>
        <taxon>Zingiberales</taxon>
        <taxon>Musaceae</taxon>
        <taxon>Musa</taxon>
    </lineage>
</organism>
<evidence type="ECO:0000256" key="6">
    <source>
        <dbReference type="ARBA" id="ARBA00022824"/>
    </source>
</evidence>
<dbReference type="SUPFAM" id="SSF58038">
    <property type="entry name" value="SNARE fusion complex"/>
    <property type="match status" value="1"/>
</dbReference>
<dbReference type="Gene3D" id="1.20.5.110">
    <property type="match status" value="1"/>
</dbReference>
<dbReference type="GO" id="GO:0015031">
    <property type="term" value="P:protein transport"/>
    <property type="evidence" value="ECO:0007669"/>
    <property type="project" value="UniProtKB-KW"/>
</dbReference>
<evidence type="ECO:0000256" key="3">
    <source>
        <dbReference type="ARBA" id="ARBA00004409"/>
    </source>
</evidence>
<protein>
    <submittedName>
        <fullName evidence="17">SNARE domain</fullName>
    </submittedName>
</protein>
<dbReference type="FunFam" id="1.20.5.110:FF:000033">
    <property type="entry name" value="bet1-like SNARE 1-1"/>
    <property type="match status" value="1"/>
</dbReference>
<dbReference type="InterPro" id="IPR014476">
    <property type="entry name" value="AHL15-29"/>
</dbReference>
<evidence type="ECO:0000256" key="11">
    <source>
        <dbReference type="ARBA" id="ARBA00023136"/>
    </source>
</evidence>
<dbReference type="PANTHER" id="PTHR31100">
    <property type="entry name" value="AT-HOOK MOTIF NUCLEAR-LOCALIZED PROTEIN 15"/>
    <property type="match status" value="1"/>
</dbReference>
<dbReference type="FunFam" id="3.30.1330.80:FF:000001">
    <property type="entry name" value="AT-hook motif nuclear-localized protein"/>
    <property type="match status" value="1"/>
</dbReference>
<dbReference type="GO" id="GO:0005789">
    <property type="term" value="C:endoplasmic reticulum membrane"/>
    <property type="evidence" value="ECO:0007669"/>
    <property type="project" value="UniProtKB-SubCell"/>
</dbReference>
<dbReference type="OrthoDB" id="261831at2759"/>
<sequence>MNSRRDHRSNRTALFDGIEEGGIRASAYSSHEIHEHDNDLAIEGMQDRVNILKRLTGDIHEEVESHNRMLDHMGNDMDSSRGILSGTMDRFKMIYWELVAVTTSEGQGWTNLCRRRSEQTREETDKLAANRWWEGQLGLSGGEVGPSDHENHNQEMELKEPEAGGGGNDEEKDNDGEPREGAIVASTRRPRGRPPGSKNKPKPPVFVTRDSPNALRSHVMEVAGGADIVESIAQFARRRQRGVCVLSCAGTVANVALRHPSAPGAVVALHGRFEVLSLAGTFLPGPSPPGTTGLTVYLAGGQGQVVGGSVVGSLIAAGPVMVIASTFANATYERLPLEEGDEIPGGGGGIPGQLPGGLAPLMPGASGPGGLPDPSSLPIYNLPPHTAHNEAGGQLGHDAFGWAHARAPF</sequence>
<dbReference type="GO" id="GO:0003680">
    <property type="term" value="F:minor groove of adenine-thymine-rich DNA binding"/>
    <property type="evidence" value="ECO:0007669"/>
    <property type="project" value="InterPro"/>
</dbReference>
<keyword evidence="8" id="KW-1133">Transmembrane helix</keyword>
<dbReference type="InterPro" id="IPR005175">
    <property type="entry name" value="PPC_dom"/>
</dbReference>
<reference evidence="17" key="1">
    <citation type="submission" date="2022-05" db="EMBL/GenBank/DDBJ databases">
        <title>The Musa troglodytarum L. genome provides insights into the mechanism of non-climacteric behaviour and enrichment of carotenoids.</title>
        <authorList>
            <person name="Wang J."/>
        </authorList>
    </citation>
    <scope>NUCLEOTIDE SEQUENCE</scope>
    <source>
        <tissue evidence="17">Leaf</tissue>
    </source>
</reference>
<feature type="compositionally biased region" description="Basic and acidic residues" evidence="14">
    <location>
        <begin position="146"/>
        <end position="162"/>
    </location>
</feature>
<keyword evidence="5" id="KW-0812">Transmembrane</keyword>
<evidence type="ECO:0000256" key="5">
    <source>
        <dbReference type="ARBA" id="ARBA00022692"/>
    </source>
</evidence>
<dbReference type="GO" id="GO:0000139">
    <property type="term" value="C:Golgi membrane"/>
    <property type="evidence" value="ECO:0007669"/>
    <property type="project" value="UniProtKB-SubCell"/>
</dbReference>
<evidence type="ECO:0000256" key="14">
    <source>
        <dbReference type="SAM" id="MobiDB-lite"/>
    </source>
</evidence>
<evidence type="ECO:0000259" key="15">
    <source>
        <dbReference type="PROSITE" id="PS50192"/>
    </source>
</evidence>
<accession>A0A9E7F3P1</accession>
<evidence type="ECO:0000256" key="7">
    <source>
        <dbReference type="ARBA" id="ARBA00022927"/>
    </source>
</evidence>
<dbReference type="EMBL" id="CP097504">
    <property type="protein sequence ID" value="URD87980.1"/>
    <property type="molecule type" value="Genomic_DNA"/>
</dbReference>
<comment type="subcellular location">
    <subcellularLocation>
        <location evidence="2">Endoplasmic reticulum membrane</location>
        <topology evidence="2">Single-pass type IV membrane protein</topology>
    </subcellularLocation>
    <subcellularLocation>
        <location evidence="3">Golgi apparatus membrane</location>
        <topology evidence="3">Single-pass type IV membrane protein</topology>
    </subcellularLocation>
    <subcellularLocation>
        <location evidence="1">Nucleus</location>
    </subcellularLocation>
</comment>
<comment type="similarity">
    <text evidence="12">Belongs to the BET1 family.</text>
</comment>
<dbReference type="PROSITE" id="PS51742">
    <property type="entry name" value="PPC"/>
    <property type="match status" value="1"/>
</dbReference>
<dbReference type="GO" id="GO:0005634">
    <property type="term" value="C:nucleus"/>
    <property type="evidence" value="ECO:0007669"/>
    <property type="project" value="UniProtKB-SubCell"/>
</dbReference>
<feature type="compositionally biased region" description="Low complexity" evidence="14">
    <location>
        <begin position="356"/>
        <end position="365"/>
    </location>
</feature>
<evidence type="ECO:0000313" key="17">
    <source>
        <dbReference type="EMBL" id="URD87980.1"/>
    </source>
</evidence>
<feature type="region of interest" description="Disordered" evidence="14">
    <location>
        <begin position="127"/>
        <end position="212"/>
    </location>
</feature>
<dbReference type="Pfam" id="PF03479">
    <property type="entry name" value="PCC"/>
    <property type="match status" value="1"/>
</dbReference>
<dbReference type="Gene3D" id="3.30.1330.80">
    <property type="entry name" value="Hypothetical protein, similar to alpha- acetolactate decarboxylase, domain 2"/>
    <property type="match status" value="1"/>
</dbReference>
<evidence type="ECO:0000256" key="1">
    <source>
        <dbReference type="ARBA" id="ARBA00004123"/>
    </source>
</evidence>
<gene>
    <name evidence="17" type="ORF">MUK42_27062</name>
</gene>
<keyword evidence="7" id="KW-0653">Protein transport</keyword>
<feature type="domain" description="T-SNARE coiled-coil homology" evidence="15">
    <location>
        <begin position="32"/>
        <end position="94"/>
    </location>
</feature>
<keyword evidence="18" id="KW-1185">Reference proteome</keyword>
<dbReference type="AlphaFoldDB" id="A0A9E7F3P1"/>
<evidence type="ECO:0000256" key="13">
    <source>
        <dbReference type="ARBA" id="ARBA00060029"/>
    </source>
</evidence>
<keyword evidence="6" id="KW-0256">Endoplasmic reticulum</keyword>
<keyword evidence="4" id="KW-0813">Transport</keyword>
<evidence type="ECO:0000256" key="2">
    <source>
        <dbReference type="ARBA" id="ARBA00004163"/>
    </source>
</evidence>
<evidence type="ECO:0000256" key="10">
    <source>
        <dbReference type="ARBA" id="ARBA00023054"/>
    </source>
</evidence>
<evidence type="ECO:0000313" key="18">
    <source>
        <dbReference type="Proteomes" id="UP001055439"/>
    </source>
</evidence>
<feature type="compositionally biased region" description="Gly residues" evidence="14">
    <location>
        <begin position="345"/>
        <end position="355"/>
    </location>
</feature>
<feature type="region of interest" description="Disordered" evidence="14">
    <location>
        <begin position="345"/>
        <end position="378"/>
    </location>
</feature>
<feature type="domain" description="PPC" evidence="16">
    <location>
        <begin position="212"/>
        <end position="352"/>
    </location>
</feature>
<dbReference type="PROSITE" id="PS50192">
    <property type="entry name" value="T_SNARE"/>
    <property type="match status" value="1"/>
</dbReference>
<evidence type="ECO:0000256" key="9">
    <source>
        <dbReference type="ARBA" id="ARBA00023034"/>
    </source>
</evidence>
<dbReference type="Proteomes" id="UP001055439">
    <property type="component" value="Chromosome 2"/>
</dbReference>
<comment type="function">
    <text evidence="13">Required for vesicular transport from the ER to the Golgi complex. Functions as a SNARE associated with ER-derived vesicles.</text>
</comment>
<dbReference type="PANTHER" id="PTHR31100:SF3">
    <property type="entry name" value="AT-HOOK MOTIF NUCLEAR-LOCALIZED PROTEIN 20"/>
    <property type="match status" value="1"/>
</dbReference>
<dbReference type="EMBL" id="CP097504">
    <property type="protein sequence ID" value="URD87977.1"/>
    <property type="molecule type" value="Genomic_DNA"/>
</dbReference>
<proteinExistence type="inferred from homology"/>
<name>A0A9E7F3P1_9LILI</name>
<evidence type="ECO:0000259" key="16">
    <source>
        <dbReference type="PROSITE" id="PS51742"/>
    </source>
</evidence>
<evidence type="ECO:0000256" key="12">
    <source>
        <dbReference type="ARBA" id="ARBA00037962"/>
    </source>
</evidence>